<dbReference type="OrthoDB" id="4150221at2759"/>
<feature type="domain" description="GDS1 winged helix" evidence="2">
    <location>
        <begin position="165"/>
        <end position="258"/>
    </location>
</feature>
<evidence type="ECO:0000313" key="3">
    <source>
        <dbReference type="EMBL" id="EGU75355.1"/>
    </source>
</evidence>
<sequence length="456" mass="50208">MAKLYRTQHQAPFFPVILRIIAPSFRSSGDLDLSPKSTVHHLVDSSTILQYCPSSRFNTIAMPYNTRRKSLSLPSLGIHVPMTHAARAAAAASKNASRSSSSSSSSAASSALSPPSSGSEAPEAHPNKRQKRSHSDDIAIEQTPPPSPTPGSSLDLDTNQSAIDFETINDDIVEAVIVQLQSTGNRPHLVKELATVLAQRLTSVQHSANPCAIISSRLASYAKRQCWSDTKPCPLAKELESVHPRRTYYFLTTCPRQPIPEPNSTVSAHAALETPSVSLTDDSGSDDDARRRELSPSPEVDLSDHGFEEGDDDVIMPLTPIGSLPSHHRYVPNRRNSRHNSPPLEKDEREFTQTADFLQKRKFAEDTPVAESADRSTHTSEYGYRDDFWFGDHRIFTSNALLTSPAVKPSSMSNMASGLRKEDDGESWLKFSKLMEWDRGAESIEIDELDCLLDTC</sequence>
<gene>
    <name evidence="3" type="ORF">FOXB_14116</name>
</gene>
<accession>F9G634</accession>
<feature type="compositionally biased region" description="Basic residues" evidence="1">
    <location>
        <begin position="326"/>
        <end position="338"/>
    </location>
</feature>
<dbReference type="AlphaFoldDB" id="F9G634"/>
<proteinExistence type="predicted"/>
<evidence type="ECO:0000259" key="2">
    <source>
        <dbReference type="Pfam" id="PF25318"/>
    </source>
</evidence>
<name>F9G634_FUSOF</name>
<feature type="compositionally biased region" description="Low complexity" evidence="1">
    <location>
        <begin position="89"/>
        <end position="121"/>
    </location>
</feature>
<dbReference type="Pfam" id="PF25318">
    <property type="entry name" value="WHD_GDS1"/>
    <property type="match status" value="1"/>
</dbReference>
<protein>
    <recommendedName>
        <fullName evidence="2">GDS1 winged helix domain-containing protein</fullName>
    </recommendedName>
</protein>
<dbReference type="InterPro" id="IPR057511">
    <property type="entry name" value="WH_GDS1"/>
</dbReference>
<evidence type="ECO:0000256" key="1">
    <source>
        <dbReference type="SAM" id="MobiDB-lite"/>
    </source>
</evidence>
<dbReference type="PaxDb" id="5507-FOXG_03270P0"/>
<dbReference type="EMBL" id="AFQF01003490">
    <property type="protein sequence ID" value="EGU75355.1"/>
    <property type="molecule type" value="Genomic_DNA"/>
</dbReference>
<feature type="region of interest" description="Disordered" evidence="1">
    <location>
        <begin position="274"/>
        <end position="349"/>
    </location>
</feature>
<reference evidence="3" key="1">
    <citation type="journal article" date="2012" name="Mol. Plant Microbe Interact.">
        <title>A highly conserved effector in Fusarium oxysporum is required for full virulence on Arabidopsis.</title>
        <authorList>
            <person name="Thatcher L.F."/>
            <person name="Gardiner D.M."/>
            <person name="Kazan K."/>
            <person name="Manners J."/>
        </authorList>
    </citation>
    <scope>NUCLEOTIDE SEQUENCE [LARGE SCALE GENOMIC DNA]</scope>
    <source>
        <strain evidence="3">Fo5176</strain>
    </source>
</reference>
<comment type="caution">
    <text evidence="3">The sequence shown here is derived from an EMBL/GenBank/DDBJ whole genome shotgun (WGS) entry which is preliminary data.</text>
</comment>
<organism evidence="3">
    <name type="scientific">Fusarium oxysporum (strain Fo5176)</name>
    <name type="common">Fusarium vascular wilt</name>
    <dbReference type="NCBI Taxonomy" id="660025"/>
    <lineage>
        <taxon>Eukaryota</taxon>
        <taxon>Fungi</taxon>
        <taxon>Dikarya</taxon>
        <taxon>Ascomycota</taxon>
        <taxon>Pezizomycotina</taxon>
        <taxon>Sordariomycetes</taxon>
        <taxon>Hypocreomycetidae</taxon>
        <taxon>Hypocreales</taxon>
        <taxon>Nectriaceae</taxon>
        <taxon>Fusarium</taxon>
        <taxon>Fusarium oxysporum species complex</taxon>
    </lineage>
</organism>
<dbReference type="STRING" id="660025.F9G634"/>
<feature type="region of interest" description="Disordered" evidence="1">
    <location>
        <begin position="89"/>
        <end position="157"/>
    </location>
</feature>